<protein>
    <submittedName>
        <fullName evidence="1">DUF1853 family protein</fullName>
    </submittedName>
</protein>
<evidence type="ECO:0000313" key="2">
    <source>
        <dbReference type="Proteomes" id="UP000466024"/>
    </source>
</evidence>
<dbReference type="Pfam" id="PF08907">
    <property type="entry name" value="DUF1853"/>
    <property type="match status" value="1"/>
</dbReference>
<evidence type="ECO:0000313" key="1">
    <source>
        <dbReference type="EMBL" id="KAA0016840.1"/>
    </source>
</evidence>
<keyword evidence="2" id="KW-1185">Reference proteome</keyword>
<dbReference type="AlphaFoldDB" id="A0A640WCI6"/>
<gene>
    <name evidence="1" type="ORF">F0A16_15175</name>
</gene>
<sequence length="345" mass="38786">MLAPSEPRVRFDIFQPPEAPLTNDLARLSRPWVRDIAWLLHAPDMATLDCPGRPTLAELGLDRHDRRRAWLAQQETLDADFQRQRLKRHSHRLGIYHETLWQWILARAPRTRLLAHNIALRKDRQTLGELDLMYTSAPTIGSPCDDRATDVFHVELAIKFFLGLPEGPGDRYDAARWIGVGSFDSLAIKCHRLQSHQLPGGRSPAARRQRQALGATGSLRQRIIMPGCLYHPWHRRLPLPRLANDSTAQGLWCHQGAWPALARQLPEGTGGHLLIKPHWLAPPTTEPSPLAALEDALARHFSDLGKSAHLLLILPDGGQCRVFVVRNEWPPALPLPPPALLPSAR</sequence>
<reference evidence="1 2" key="1">
    <citation type="submission" date="2019-08" db="EMBL/GenBank/DDBJ databases">
        <title>Bioinformatics analysis of the strain L3 and L5.</title>
        <authorList>
            <person name="Li X."/>
        </authorList>
    </citation>
    <scope>NUCLEOTIDE SEQUENCE [LARGE SCALE GENOMIC DNA]</scope>
    <source>
        <strain evidence="1 2">L3</strain>
    </source>
</reference>
<dbReference type="InterPro" id="IPR015003">
    <property type="entry name" value="DUF1853"/>
</dbReference>
<organism evidence="1 2">
    <name type="scientific">Salinicola corii</name>
    <dbReference type="NCBI Taxonomy" id="2606937"/>
    <lineage>
        <taxon>Bacteria</taxon>
        <taxon>Pseudomonadati</taxon>
        <taxon>Pseudomonadota</taxon>
        <taxon>Gammaproteobacteria</taxon>
        <taxon>Oceanospirillales</taxon>
        <taxon>Halomonadaceae</taxon>
        <taxon>Salinicola</taxon>
    </lineage>
</organism>
<name>A0A640WCI6_9GAMM</name>
<dbReference type="RefSeq" id="WP_149436251.1">
    <property type="nucleotide sequence ID" value="NZ_VTPX01000009.1"/>
</dbReference>
<accession>A0A640WCI6</accession>
<dbReference type="Proteomes" id="UP000466024">
    <property type="component" value="Unassembled WGS sequence"/>
</dbReference>
<comment type="caution">
    <text evidence="1">The sequence shown here is derived from an EMBL/GenBank/DDBJ whole genome shotgun (WGS) entry which is preliminary data.</text>
</comment>
<dbReference type="EMBL" id="VTPX01000009">
    <property type="protein sequence ID" value="KAA0016840.1"/>
    <property type="molecule type" value="Genomic_DNA"/>
</dbReference>
<proteinExistence type="predicted"/>